<gene>
    <name evidence="1" type="ORF">K504DRAFT_463058</name>
</gene>
<proteinExistence type="predicted"/>
<organism evidence="1 2">
    <name type="scientific">Pleomassaria siparia CBS 279.74</name>
    <dbReference type="NCBI Taxonomy" id="1314801"/>
    <lineage>
        <taxon>Eukaryota</taxon>
        <taxon>Fungi</taxon>
        <taxon>Dikarya</taxon>
        <taxon>Ascomycota</taxon>
        <taxon>Pezizomycotina</taxon>
        <taxon>Dothideomycetes</taxon>
        <taxon>Pleosporomycetidae</taxon>
        <taxon>Pleosporales</taxon>
        <taxon>Pleomassariaceae</taxon>
        <taxon>Pleomassaria</taxon>
    </lineage>
</organism>
<keyword evidence="2" id="KW-1185">Reference proteome</keyword>
<dbReference type="AlphaFoldDB" id="A0A6G1JTP8"/>
<reference evidence="1" key="1">
    <citation type="journal article" date="2020" name="Stud. Mycol.">
        <title>101 Dothideomycetes genomes: a test case for predicting lifestyles and emergence of pathogens.</title>
        <authorList>
            <person name="Haridas S."/>
            <person name="Albert R."/>
            <person name="Binder M."/>
            <person name="Bloem J."/>
            <person name="Labutti K."/>
            <person name="Salamov A."/>
            <person name="Andreopoulos B."/>
            <person name="Baker S."/>
            <person name="Barry K."/>
            <person name="Bills G."/>
            <person name="Bluhm B."/>
            <person name="Cannon C."/>
            <person name="Castanera R."/>
            <person name="Culley D."/>
            <person name="Daum C."/>
            <person name="Ezra D."/>
            <person name="Gonzalez J."/>
            <person name="Henrissat B."/>
            <person name="Kuo A."/>
            <person name="Liang C."/>
            <person name="Lipzen A."/>
            <person name="Lutzoni F."/>
            <person name="Magnuson J."/>
            <person name="Mondo S."/>
            <person name="Nolan M."/>
            <person name="Ohm R."/>
            <person name="Pangilinan J."/>
            <person name="Park H.-J."/>
            <person name="Ramirez L."/>
            <person name="Alfaro M."/>
            <person name="Sun H."/>
            <person name="Tritt A."/>
            <person name="Yoshinaga Y."/>
            <person name="Zwiers L.-H."/>
            <person name="Turgeon B."/>
            <person name="Goodwin S."/>
            <person name="Spatafora J."/>
            <person name="Crous P."/>
            <person name="Grigoriev I."/>
        </authorList>
    </citation>
    <scope>NUCLEOTIDE SEQUENCE</scope>
    <source>
        <strain evidence="1">CBS 279.74</strain>
    </source>
</reference>
<accession>A0A6G1JTP8</accession>
<sequence>MALERPLRLGGWWCPGVCAIPGRGWSLAWVASQHGGETLQRRNSRRRFPLRHEVFLAIMPCMGPDRSNMKLLYGKVWEDSCGEGITISSTMHSSSAGGLVTGCGTRRIEVGVLITEGEATMEGTMEGHDGGAWCCGVWLTARSGKWGVHGVGNLYINNPTCARPGVEEEGGLEDF</sequence>
<name>A0A6G1JTP8_9PLEO</name>
<protein>
    <submittedName>
        <fullName evidence="1">Uncharacterized protein</fullName>
    </submittedName>
</protein>
<evidence type="ECO:0000313" key="1">
    <source>
        <dbReference type="EMBL" id="KAF2703984.1"/>
    </source>
</evidence>
<dbReference type="EMBL" id="MU005784">
    <property type="protein sequence ID" value="KAF2703984.1"/>
    <property type="molecule type" value="Genomic_DNA"/>
</dbReference>
<dbReference type="Proteomes" id="UP000799428">
    <property type="component" value="Unassembled WGS sequence"/>
</dbReference>
<evidence type="ECO:0000313" key="2">
    <source>
        <dbReference type="Proteomes" id="UP000799428"/>
    </source>
</evidence>